<accession>A0A1N6FK14</accession>
<dbReference type="EMBL" id="FSRL01000001">
    <property type="protein sequence ID" value="SIN95560.1"/>
    <property type="molecule type" value="Genomic_DNA"/>
</dbReference>
<feature type="compositionally biased region" description="Gly residues" evidence="1">
    <location>
        <begin position="103"/>
        <end position="113"/>
    </location>
</feature>
<dbReference type="AlphaFoldDB" id="A0A1N6FK14"/>
<keyword evidence="2" id="KW-0732">Signal</keyword>
<feature type="signal peptide" evidence="2">
    <location>
        <begin position="1"/>
        <end position="29"/>
    </location>
</feature>
<dbReference type="Proteomes" id="UP000184932">
    <property type="component" value="Unassembled WGS sequence"/>
</dbReference>
<sequence length="218" mass="20612">MISVQILNKSMKAAAVVGASFALVVPAQAGGLGVGVSVGGISAGVSVGGGSVASADVSVGGSGGVNADATVGGGGGSVADVNVGVGGGGSNLADVDVSVGGGGSGGGSGGGAGTPTTPGTPGVTTTRAEPFGSAIPAKRFMAGDLVGTVVLSSDGQLVGEVVHATMSNGKIRARVALADSLKVRADYVVLSLGKSSVKDRVVWLSMSRNRFVSSVKNS</sequence>
<name>A0A1N6FK14_9RHOB</name>
<feature type="region of interest" description="Disordered" evidence="1">
    <location>
        <begin position="103"/>
        <end position="127"/>
    </location>
</feature>
<evidence type="ECO:0000256" key="1">
    <source>
        <dbReference type="SAM" id="MobiDB-lite"/>
    </source>
</evidence>
<protein>
    <recommendedName>
        <fullName evidence="5">PRC-barrel domain-containing protein</fullName>
    </recommendedName>
</protein>
<reference evidence="4" key="1">
    <citation type="submission" date="2016-11" db="EMBL/GenBank/DDBJ databases">
        <authorList>
            <person name="Varghese N."/>
            <person name="Submissions S."/>
        </authorList>
    </citation>
    <scope>NUCLEOTIDE SEQUENCE [LARGE SCALE GENOMIC DNA]</scope>
    <source>
        <strain evidence="4">DSM 29440</strain>
    </source>
</reference>
<proteinExistence type="predicted"/>
<feature type="chain" id="PRO_5009935958" description="PRC-barrel domain-containing protein" evidence="2">
    <location>
        <begin position="30"/>
        <end position="218"/>
    </location>
</feature>
<evidence type="ECO:0000313" key="4">
    <source>
        <dbReference type="Proteomes" id="UP000184932"/>
    </source>
</evidence>
<evidence type="ECO:0008006" key="5">
    <source>
        <dbReference type="Google" id="ProtNLM"/>
    </source>
</evidence>
<evidence type="ECO:0000313" key="3">
    <source>
        <dbReference type="EMBL" id="SIN95560.1"/>
    </source>
</evidence>
<gene>
    <name evidence="3" type="ORF">SAMN05444002_1727</name>
</gene>
<keyword evidence="4" id="KW-1185">Reference proteome</keyword>
<feature type="compositionally biased region" description="Low complexity" evidence="1">
    <location>
        <begin position="114"/>
        <end position="126"/>
    </location>
</feature>
<evidence type="ECO:0000256" key="2">
    <source>
        <dbReference type="SAM" id="SignalP"/>
    </source>
</evidence>
<organism evidence="3 4">
    <name type="scientific">Vannielia litorea</name>
    <dbReference type="NCBI Taxonomy" id="1217970"/>
    <lineage>
        <taxon>Bacteria</taxon>
        <taxon>Pseudomonadati</taxon>
        <taxon>Pseudomonadota</taxon>
        <taxon>Alphaproteobacteria</taxon>
        <taxon>Rhodobacterales</taxon>
        <taxon>Paracoccaceae</taxon>
        <taxon>Vannielia</taxon>
    </lineage>
</organism>